<comment type="catalytic activity">
    <reaction evidence="21">
        <text>L-threonyl-[protein] + ATP = O-phospho-L-threonyl-[protein] + ADP + H(+)</text>
        <dbReference type="Rhea" id="RHEA:46608"/>
        <dbReference type="Rhea" id="RHEA-COMP:11060"/>
        <dbReference type="Rhea" id="RHEA-COMP:11605"/>
        <dbReference type="ChEBI" id="CHEBI:15378"/>
        <dbReference type="ChEBI" id="CHEBI:30013"/>
        <dbReference type="ChEBI" id="CHEBI:30616"/>
        <dbReference type="ChEBI" id="CHEBI:61977"/>
        <dbReference type="ChEBI" id="CHEBI:456216"/>
        <dbReference type="EC" id="2.7.11.1"/>
    </reaction>
</comment>
<name>A0A843TPU8_COLES</name>
<dbReference type="PROSITE" id="PS50011">
    <property type="entry name" value="PROTEIN_KINASE_DOM"/>
    <property type="match status" value="1"/>
</dbReference>
<feature type="chain" id="PRO_5032673273" description="non-specific serine/threonine protein kinase" evidence="25">
    <location>
        <begin position="27"/>
        <end position="1073"/>
    </location>
</feature>
<gene>
    <name evidence="28" type="ORF">Taro_003778</name>
</gene>
<dbReference type="InterPro" id="IPR000719">
    <property type="entry name" value="Prot_kinase_dom"/>
</dbReference>
<keyword evidence="20" id="KW-0325">Glycoprotein</keyword>
<dbReference type="Gene3D" id="3.30.200.20">
    <property type="entry name" value="Phosphorylase Kinase, domain 1"/>
    <property type="match status" value="1"/>
</dbReference>
<keyword evidence="16 23" id="KW-0067">ATP-binding</keyword>
<dbReference type="InterPro" id="IPR011009">
    <property type="entry name" value="Kinase-like_dom_sf"/>
</dbReference>
<dbReference type="PROSITE" id="PS00107">
    <property type="entry name" value="PROTEIN_KINASE_ATP"/>
    <property type="match status" value="1"/>
</dbReference>
<keyword evidence="9" id="KW-0433">Leucine-rich repeat</keyword>
<evidence type="ECO:0000256" key="4">
    <source>
        <dbReference type="ARBA" id="ARBA00009592"/>
    </source>
</evidence>
<evidence type="ECO:0000256" key="24">
    <source>
        <dbReference type="SAM" id="Phobius"/>
    </source>
</evidence>
<dbReference type="InterPro" id="IPR051420">
    <property type="entry name" value="Ser_Thr_Kinases_DiverseReg"/>
</dbReference>
<feature type="signal peptide" evidence="25">
    <location>
        <begin position="1"/>
        <end position="26"/>
    </location>
</feature>
<accession>A0A843TPU8</accession>
<dbReference type="InterPro" id="IPR008271">
    <property type="entry name" value="Ser/Thr_kinase_AS"/>
</dbReference>
<dbReference type="FunFam" id="3.80.10.10:FF:000213">
    <property type="entry name" value="Tyrosine-sulfated glycopeptide receptor 1"/>
    <property type="match status" value="1"/>
</dbReference>
<comment type="catalytic activity">
    <reaction evidence="22">
        <text>L-seryl-[protein] + ATP = O-phospho-L-seryl-[protein] + ADP + H(+)</text>
        <dbReference type="Rhea" id="RHEA:17989"/>
        <dbReference type="Rhea" id="RHEA-COMP:9863"/>
        <dbReference type="Rhea" id="RHEA-COMP:11604"/>
        <dbReference type="ChEBI" id="CHEBI:15378"/>
        <dbReference type="ChEBI" id="CHEBI:29999"/>
        <dbReference type="ChEBI" id="CHEBI:30616"/>
        <dbReference type="ChEBI" id="CHEBI:83421"/>
        <dbReference type="ChEBI" id="CHEBI:456216"/>
        <dbReference type="EC" id="2.7.11.1"/>
    </reaction>
</comment>
<keyword evidence="7" id="KW-0723">Serine/threonine-protein kinase</keyword>
<evidence type="ECO:0000256" key="3">
    <source>
        <dbReference type="ARBA" id="ARBA00008684"/>
    </source>
</evidence>
<dbReference type="Proteomes" id="UP000652761">
    <property type="component" value="Unassembled WGS sequence"/>
</dbReference>
<dbReference type="SMART" id="SM00220">
    <property type="entry name" value="S_TKc"/>
    <property type="match status" value="1"/>
</dbReference>
<comment type="subcellular location">
    <subcellularLocation>
        <location evidence="1">Cell membrane</location>
        <topology evidence="1">Single-pass membrane protein</topology>
    </subcellularLocation>
    <subcellularLocation>
        <location evidence="2">Membrane</location>
        <topology evidence="2">Single-pass type I membrane protein</topology>
    </subcellularLocation>
</comment>
<dbReference type="FunFam" id="3.80.10.10:FF:000041">
    <property type="entry name" value="LRR receptor-like serine/threonine-protein kinase ERECTA"/>
    <property type="match status" value="1"/>
</dbReference>
<comment type="caution">
    <text evidence="28">The sequence shown here is derived from an EMBL/GenBank/DDBJ whole genome shotgun (WGS) entry which is preliminary data.</text>
</comment>
<evidence type="ECO:0000256" key="18">
    <source>
        <dbReference type="ARBA" id="ARBA00023136"/>
    </source>
</evidence>
<dbReference type="PANTHER" id="PTHR48005:SF84">
    <property type="entry name" value="NON-SPECIFIC SERINE_THREONINE PROTEIN KINASE"/>
    <property type="match status" value="1"/>
</dbReference>
<dbReference type="InterPro" id="IPR001611">
    <property type="entry name" value="Leu-rich_rpt"/>
</dbReference>
<dbReference type="InterPro" id="IPR017441">
    <property type="entry name" value="Protein_kinase_ATP_BS"/>
</dbReference>
<evidence type="ECO:0000256" key="22">
    <source>
        <dbReference type="ARBA" id="ARBA00048679"/>
    </source>
</evidence>
<feature type="domain" description="FHA" evidence="26">
    <location>
        <begin position="733"/>
        <end position="794"/>
    </location>
</feature>
<evidence type="ECO:0000256" key="8">
    <source>
        <dbReference type="ARBA" id="ARBA00022553"/>
    </source>
</evidence>
<evidence type="ECO:0000256" key="20">
    <source>
        <dbReference type="ARBA" id="ARBA00023180"/>
    </source>
</evidence>
<keyword evidence="10" id="KW-0808">Transferase</keyword>
<comment type="similarity">
    <text evidence="4">Belongs to the RLP family.</text>
</comment>
<dbReference type="InterPro" id="IPR013210">
    <property type="entry name" value="LRR_N_plant-typ"/>
</dbReference>
<keyword evidence="18 24" id="KW-0472">Membrane</keyword>
<comment type="similarity">
    <text evidence="3">Belongs to the protein kinase superfamily. Ser/Thr protein kinase family.</text>
</comment>
<evidence type="ECO:0000256" key="15">
    <source>
        <dbReference type="ARBA" id="ARBA00022777"/>
    </source>
</evidence>
<keyword evidence="8" id="KW-0597">Phosphoprotein</keyword>
<evidence type="ECO:0000256" key="14">
    <source>
        <dbReference type="ARBA" id="ARBA00022741"/>
    </source>
</evidence>
<dbReference type="SUPFAM" id="SSF56112">
    <property type="entry name" value="Protein kinase-like (PK-like)"/>
    <property type="match status" value="1"/>
</dbReference>
<dbReference type="SMART" id="SM00369">
    <property type="entry name" value="LRR_TYP"/>
    <property type="match status" value="8"/>
</dbReference>
<evidence type="ECO:0000313" key="28">
    <source>
        <dbReference type="EMBL" id="MQL71494.1"/>
    </source>
</evidence>
<dbReference type="GO" id="GO:0005886">
    <property type="term" value="C:plasma membrane"/>
    <property type="evidence" value="ECO:0007669"/>
    <property type="project" value="UniProtKB-SubCell"/>
</dbReference>
<feature type="domain" description="Protein kinase" evidence="27">
    <location>
        <begin position="795"/>
        <end position="1073"/>
    </location>
</feature>
<evidence type="ECO:0000256" key="10">
    <source>
        <dbReference type="ARBA" id="ARBA00022679"/>
    </source>
</evidence>
<evidence type="ECO:0000256" key="12">
    <source>
        <dbReference type="ARBA" id="ARBA00022729"/>
    </source>
</evidence>
<evidence type="ECO:0000256" key="23">
    <source>
        <dbReference type="PROSITE-ProRule" id="PRU10141"/>
    </source>
</evidence>
<evidence type="ECO:0000256" key="17">
    <source>
        <dbReference type="ARBA" id="ARBA00022989"/>
    </source>
</evidence>
<evidence type="ECO:0000256" key="9">
    <source>
        <dbReference type="ARBA" id="ARBA00022614"/>
    </source>
</evidence>
<dbReference type="AlphaFoldDB" id="A0A843TPU8"/>
<evidence type="ECO:0000256" key="1">
    <source>
        <dbReference type="ARBA" id="ARBA00004162"/>
    </source>
</evidence>
<dbReference type="Pfam" id="PF13855">
    <property type="entry name" value="LRR_8"/>
    <property type="match status" value="3"/>
</dbReference>
<organism evidence="28 29">
    <name type="scientific">Colocasia esculenta</name>
    <name type="common">Wild taro</name>
    <name type="synonym">Arum esculentum</name>
    <dbReference type="NCBI Taxonomy" id="4460"/>
    <lineage>
        <taxon>Eukaryota</taxon>
        <taxon>Viridiplantae</taxon>
        <taxon>Streptophyta</taxon>
        <taxon>Embryophyta</taxon>
        <taxon>Tracheophyta</taxon>
        <taxon>Spermatophyta</taxon>
        <taxon>Magnoliopsida</taxon>
        <taxon>Liliopsida</taxon>
        <taxon>Araceae</taxon>
        <taxon>Aroideae</taxon>
        <taxon>Colocasieae</taxon>
        <taxon>Colocasia</taxon>
    </lineage>
</organism>
<evidence type="ECO:0000313" key="29">
    <source>
        <dbReference type="Proteomes" id="UP000652761"/>
    </source>
</evidence>
<dbReference type="FunFam" id="3.30.200.20:FF:000309">
    <property type="entry name" value="Leucine-rich repeat receptor protein kinase MSP1"/>
    <property type="match status" value="1"/>
</dbReference>
<keyword evidence="14 23" id="KW-0547">Nucleotide-binding</keyword>
<dbReference type="GO" id="GO:0005524">
    <property type="term" value="F:ATP binding"/>
    <property type="evidence" value="ECO:0007669"/>
    <property type="project" value="UniProtKB-UniRule"/>
</dbReference>
<keyword evidence="29" id="KW-1185">Reference proteome</keyword>
<dbReference type="Pfam" id="PF08263">
    <property type="entry name" value="LRRNT_2"/>
    <property type="match status" value="1"/>
</dbReference>
<dbReference type="OrthoDB" id="647974at2759"/>
<evidence type="ECO:0000256" key="7">
    <source>
        <dbReference type="ARBA" id="ARBA00022527"/>
    </source>
</evidence>
<proteinExistence type="inferred from homology"/>
<dbReference type="InterPro" id="IPR032675">
    <property type="entry name" value="LRR_dom_sf"/>
</dbReference>
<evidence type="ECO:0000256" key="16">
    <source>
        <dbReference type="ARBA" id="ARBA00022840"/>
    </source>
</evidence>
<keyword evidence="19" id="KW-0675">Receptor</keyword>
<evidence type="ECO:0000256" key="2">
    <source>
        <dbReference type="ARBA" id="ARBA00004479"/>
    </source>
</evidence>
<dbReference type="PANTHER" id="PTHR48005">
    <property type="entry name" value="LEUCINE RICH REPEAT KINASE 2"/>
    <property type="match status" value="1"/>
</dbReference>
<evidence type="ECO:0000256" key="13">
    <source>
        <dbReference type="ARBA" id="ARBA00022737"/>
    </source>
</evidence>
<keyword evidence="11 24" id="KW-0812">Transmembrane</keyword>
<keyword evidence="17 24" id="KW-1133">Transmembrane helix</keyword>
<evidence type="ECO:0000256" key="6">
    <source>
        <dbReference type="ARBA" id="ARBA00022475"/>
    </source>
</evidence>
<dbReference type="GO" id="GO:0004674">
    <property type="term" value="F:protein serine/threonine kinase activity"/>
    <property type="evidence" value="ECO:0007669"/>
    <property type="project" value="UniProtKB-KW"/>
</dbReference>
<sequence length="1073" mass="116197">MLRQRPAAVCLLCLATALLLPTISHCACTPAERGALLSFLSNVSVPADRPLHSWGAASAADCCRWEGISCGRDGSVVTRLWLPERGLQGAITNSFLDGLPRLAELNLSHNRLYGTLPQGLLWSDHLVVLDVSYNRFSGPLPPPPPAPLTNRSLPIRSLNVSSNFFTGEFPRLGEQYLAPELRAVIAGNNSFSGPIPIPPAVCSASPRLSILDLSHSNFSGAVPRGLGNCSELVEFEAGFNSLSGQLPADVYGAVGLRRLSLPYNLLTGELPGELISKLTNLVVLDLGGNMLHGSLPGAIGELTNLEELRLNENQINGSLPLALTNCTSLRFLDLRGNKLTGNFSAVDFSRLSQLRVLDLGDNNLTGEFPASIYSCTSLTALRLSHNTLQGRIAPDIRRLRALSYLSLSLTKLQGVGDTLWVLAGCRNLTILLLAHNFQGEAMPGADPATVDGLGNLRLLGLGGCQLRGEIPSWIAGLRNLQALDLSINQLTGAVPGWLGSLPNLFYLDVSDNFLSGQVPSQLTLMKALQTDKAVAHVDQYIELPLFRNLGLPESPVLLLYRRLSYVPPLLSLRNNSFSGPIPAGIGQLKGLRVLDLSINSLSGEIPLQLSNLSILQTLNLSWNHLTGPIPPMLSRLNFLASFSVAFNDLSGPIPTGGQFTTFTNSSFEGNKDLCGALLQRACTNPFSDGRRTSSRWSRIHLVVILIIILGGALVSTVLLAICIASRQRHRRTFTLGRRGDGEYATDVEATSSSSNTASLHHALLADSKVVMLSTTGNPETEKLTISDIVKATNGFHEDNIVGCGGFGLVYRANLPDGSKLAIKRLVGEMGLMEREFAAEVEALSTAQHSNLVSLRGYCVHGSFRLLVYSFMEKGSLDYWLHEADEGPAALDWPTRLRIAQGASRGLSYIHQICEPHIIHRDIKSSNILLDQDFEAHLADFGLSRLILPNKTHVTTELMGTLGYIPPEYGHAWAATLKGDIYSFGVVLLELLTGRRPVDIFKSQQTGELVGWAQRMTCQGAQEQVFDHRLRGKGFEPEMSRVLAIACHCVNYDPAKRPTIEQVVSQLADVGGLR</sequence>
<evidence type="ECO:0000256" key="21">
    <source>
        <dbReference type="ARBA" id="ARBA00047899"/>
    </source>
</evidence>
<evidence type="ECO:0000259" key="27">
    <source>
        <dbReference type="PROSITE" id="PS50011"/>
    </source>
</evidence>
<dbReference type="FunFam" id="1.10.510.10:FF:000309">
    <property type="entry name" value="Leucine-rich repeat receptor-like protein kinase"/>
    <property type="match status" value="1"/>
</dbReference>
<dbReference type="PROSITE" id="PS00108">
    <property type="entry name" value="PROTEIN_KINASE_ST"/>
    <property type="match status" value="1"/>
</dbReference>
<dbReference type="InterPro" id="IPR000253">
    <property type="entry name" value="FHA_dom"/>
</dbReference>
<evidence type="ECO:0000256" key="5">
    <source>
        <dbReference type="ARBA" id="ARBA00012513"/>
    </source>
</evidence>
<dbReference type="SUPFAM" id="SSF52058">
    <property type="entry name" value="L domain-like"/>
    <property type="match status" value="2"/>
</dbReference>
<dbReference type="Gene3D" id="3.80.10.10">
    <property type="entry name" value="Ribonuclease Inhibitor"/>
    <property type="match status" value="4"/>
</dbReference>
<evidence type="ECO:0000256" key="11">
    <source>
        <dbReference type="ARBA" id="ARBA00022692"/>
    </source>
</evidence>
<dbReference type="InterPro" id="IPR003591">
    <property type="entry name" value="Leu-rich_rpt_typical-subtyp"/>
</dbReference>
<evidence type="ECO:0000259" key="26">
    <source>
        <dbReference type="PROSITE" id="PS50006"/>
    </source>
</evidence>
<dbReference type="PROSITE" id="PS50006">
    <property type="entry name" value="FHA_DOMAIN"/>
    <property type="match status" value="1"/>
</dbReference>
<dbReference type="EC" id="2.7.11.1" evidence="5"/>
<feature type="transmembrane region" description="Helical" evidence="24">
    <location>
        <begin position="699"/>
        <end position="724"/>
    </location>
</feature>
<reference evidence="28" key="1">
    <citation type="submission" date="2017-07" db="EMBL/GenBank/DDBJ databases">
        <title>Taro Niue Genome Assembly and Annotation.</title>
        <authorList>
            <person name="Atibalentja N."/>
            <person name="Keating K."/>
            <person name="Fields C.J."/>
        </authorList>
    </citation>
    <scope>NUCLEOTIDE SEQUENCE</scope>
    <source>
        <strain evidence="28">Niue_2</strain>
        <tissue evidence="28">Leaf</tissue>
    </source>
</reference>
<evidence type="ECO:0000256" key="25">
    <source>
        <dbReference type="SAM" id="SignalP"/>
    </source>
</evidence>
<dbReference type="Gene3D" id="1.10.510.10">
    <property type="entry name" value="Transferase(Phosphotransferase) domain 1"/>
    <property type="match status" value="1"/>
</dbReference>
<dbReference type="InterPro" id="IPR001245">
    <property type="entry name" value="Ser-Thr/Tyr_kinase_cat_dom"/>
</dbReference>
<feature type="binding site" evidence="23">
    <location>
        <position position="823"/>
    </location>
    <ligand>
        <name>ATP</name>
        <dbReference type="ChEBI" id="CHEBI:30616"/>
    </ligand>
</feature>
<keyword evidence="15" id="KW-0418">Kinase</keyword>
<protein>
    <recommendedName>
        <fullName evidence="5">non-specific serine/threonine protein kinase</fullName>
        <ecNumber evidence="5">2.7.11.1</ecNumber>
    </recommendedName>
</protein>
<evidence type="ECO:0000256" key="19">
    <source>
        <dbReference type="ARBA" id="ARBA00023170"/>
    </source>
</evidence>
<keyword evidence="6" id="KW-1003">Cell membrane</keyword>
<dbReference type="EMBL" id="NMUH01000099">
    <property type="protein sequence ID" value="MQL71494.1"/>
    <property type="molecule type" value="Genomic_DNA"/>
</dbReference>
<keyword evidence="12 25" id="KW-0732">Signal</keyword>
<dbReference type="Pfam" id="PF07714">
    <property type="entry name" value="PK_Tyr_Ser-Thr"/>
    <property type="match status" value="1"/>
</dbReference>
<keyword evidence="13" id="KW-0677">Repeat</keyword>
<dbReference type="Pfam" id="PF00560">
    <property type="entry name" value="LRR_1"/>
    <property type="match status" value="4"/>
</dbReference>